<comment type="caution">
    <text evidence="2">The sequence shown here is derived from an EMBL/GenBank/DDBJ whole genome shotgun (WGS) entry which is preliminary data.</text>
</comment>
<reference evidence="2 3" key="1">
    <citation type="journal article" date="2015" name="Microbiome">
        <title>Genomic resolution of linkages in carbon, nitrogen, and sulfur cycling among widespread estuary sediment bacteria.</title>
        <authorList>
            <person name="Baker B.J."/>
            <person name="Lazar C.S."/>
            <person name="Teske A.P."/>
            <person name="Dick G.J."/>
        </authorList>
    </citation>
    <scope>NUCLEOTIDE SEQUENCE [LARGE SCALE GENOMIC DNA]</scope>
    <source>
        <strain evidence="2">SM23_42</strain>
    </source>
</reference>
<sequence length="286" mass="32262">MKRFSLGDPVFLRNLIAYPIEYDSFDPTDNTTPKITTLDEAFDKCEVEIRELENPDINEVLFDNQGDYPLLVLDGEEMTGALQNRIIASSNLIAARMSRTIPVVCAEEGRWDEIGGFATGFCSYPGLRSLLASKKTNTQQVIWREIDRKLTATKTISQSSSMHDIYNNLEDEILRYVEGFQSLDHKAIGFIGVAGDRILGCDVFSHPTVYRKFETKLIRSYALDAIEYQKNNRGLIDVAEFLNQVIVTLENKKVGKRENFSVKGPGFSGQGIIHQKQIIHLSAFPN</sequence>
<dbReference type="EMBL" id="LJUJ01000012">
    <property type="protein sequence ID" value="KPK63461.1"/>
    <property type="molecule type" value="Genomic_DNA"/>
</dbReference>
<feature type="domain" description="ARG and Rhodanese-Phosphatase-superfamily-associated" evidence="1">
    <location>
        <begin position="5"/>
        <end position="284"/>
    </location>
</feature>
<evidence type="ECO:0000259" key="1">
    <source>
        <dbReference type="Pfam" id="PF20208"/>
    </source>
</evidence>
<dbReference type="Proteomes" id="UP000051373">
    <property type="component" value="Unassembled WGS sequence"/>
</dbReference>
<dbReference type="STRING" id="1703779.AMJ83_06700"/>
<organism evidence="2 3">
    <name type="scientific">candidate division WOR_3 bacterium SM23_42</name>
    <dbReference type="NCBI Taxonomy" id="1703779"/>
    <lineage>
        <taxon>Bacteria</taxon>
        <taxon>Bacteria division WOR-3</taxon>
    </lineage>
</organism>
<dbReference type="InterPro" id="IPR046699">
    <property type="entry name" value="ARPP-1"/>
</dbReference>
<name>A0A0S8FRX1_UNCW3</name>
<proteinExistence type="predicted"/>
<protein>
    <recommendedName>
        <fullName evidence="1">ARG and Rhodanese-Phosphatase-superfamily-associated domain-containing protein</fullName>
    </recommendedName>
</protein>
<evidence type="ECO:0000313" key="2">
    <source>
        <dbReference type="EMBL" id="KPK63461.1"/>
    </source>
</evidence>
<evidence type="ECO:0000313" key="3">
    <source>
        <dbReference type="Proteomes" id="UP000051373"/>
    </source>
</evidence>
<dbReference type="Pfam" id="PF20208">
    <property type="entry name" value="ARPP-1"/>
    <property type="match status" value="1"/>
</dbReference>
<accession>A0A0S8FRX1</accession>
<dbReference type="AlphaFoldDB" id="A0A0S8FRX1"/>
<gene>
    <name evidence="2" type="ORF">AMJ83_06700</name>
</gene>